<evidence type="ECO:0000313" key="4">
    <source>
        <dbReference type="Proteomes" id="UP000290848"/>
    </source>
</evidence>
<dbReference type="EMBL" id="RXOC01000003">
    <property type="protein sequence ID" value="RXF71008.1"/>
    <property type="molecule type" value="Genomic_DNA"/>
</dbReference>
<evidence type="ECO:0000256" key="1">
    <source>
        <dbReference type="SAM" id="SignalP"/>
    </source>
</evidence>
<dbReference type="Gene3D" id="3.40.630.10">
    <property type="entry name" value="Zn peptidases"/>
    <property type="match status" value="1"/>
</dbReference>
<gene>
    <name evidence="3" type="ORF">EKH83_04670</name>
</gene>
<dbReference type="GO" id="GO:0008235">
    <property type="term" value="F:metalloexopeptidase activity"/>
    <property type="evidence" value="ECO:0007669"/>
    <property type="project" value="InterPro"/>
</dbReference>
<feature type="domain" description="Peptidase M28" evidence="2">
    <location>
        <begin position="85"/>
        <end position="281"/>
    </location>
</feature>
<keyword evidence="1" id="KW-0732">Signal</keyword>
<dbReference type="GO" id="GO:0006508">
    <property type="term" value="P:proteolysis"/>
    <property type="evidence" value="ECO:0007669"/>
    <property type="project" value="InterPro"/>
</dbReference>
<dbReference type="SUPFAM" id="SSF53187">
    <property type="entry name" value="Zn-dependent exopeptidases"/>
    <property type="match status" value="1"/>
</dbReference>
<reference evidence="3 4" key="1">
    <citation type="submission" date="2018-12" db="EMBL/GenBank/DDBJ databases">
        <title>The Draft Genome Sequence of the Soil Bacterium Pedobacter tournemirensis R1.</title>
        <authorList>
            <person name="He J."/>
        </authorList>
    </citation>
    <scope>NUCLEOTIDE SEQUENCE [LARGE SCALE GENOMIC DNA]</scope>
    <source>
        <strain evidence="3 4">R1</strain>
    </source>
</reference>
<proteinExistence type="predicted"/>
<sequence>MIRSLVILGILLCSCFAGRCQSLLNDVKELSSDKYQGRKTATQGNRMAAEYIVKRFKAIGLKSYNNSFKHSFSFRNQEKTIKGTNLIGYIQGKKKDVIVISAHYDHLGVINGKIYNGADDDASGIGGLLAIAEHFSRNKPEHTLVFVAFDAEEMGLQGAKAFVARPPVALGLIQLNINLDMISHNDKGELYVAGTYHYPDLKGYLFVTNTKIKLLRGHDNPQLISTDDWTNQGDHGAFHAKKIPFLYFGVEDHKDYHQPSDDFENINKEFYKNAVSSILEVVKNYDQGKTIQKVFRNKKIMQ</sequence>
<dbReference type="PROSITE" id="PS51257">
    <property type="entry name" value="PROKAR_LIPOPROTEIN"/>
    <property type="match status" value="1"/>
</dbReference>
<dbReference type="RefSeq" id="WP_128768254.1">
    <property type="nucleotide sequence ID" value="NZ_RXOC01000003.1"/>
</dbReference>
<accession>A0A4Q0MCD7</accession>
<dbReference type="Pfam" id="PF04389">
    <property type="entry name" value="Peptidase_M28"/>
    <property type="match status" value="1"/>
</dbReference>
<name>A0A4Q0MCD7_9SPHI</name>
<organism evidence="3 4">
    <name type="scientific">Arcticibacter tournemirensis</name>
    <dbReference type="NCBI Taxonomy" id="699437"/>
    <lineage>
        <taxon>Bacteria</taxon>
        <taxon>Pseudomonadati</taxon>
        <taxon>Bacteroidota</taxon>
        <taxon>Sphingobacteriia</taxon>
        <taxon>Sphingobacteriales</taxon>
        <taxon>Sphingobacteriaceae</taxon>
        <taxon>Arcticibacter</taxon>
    </lineage>
</organism>
<evidence type="ECO:0000259" key="2">
    <source>
        <dbReference type="Pfam" id="PF04389"/>
    </source>
</evidence>
<protein>
    <submittedName>
        <fullName evidence="3">M20/M25/M40 family metallo-hydrolase</fullName>
    </submittedName>
</protein>
<dbReference type="AlphaFoldDB" id="A0A4Q0MCD7"/>
<dbReference type="InterPro" id="IPR007484">
    <property type="entry name" value="Peptidase_M28"/>
</dbReference>
<feature type="chain" id="PRO_5020980837" evidence="1">
    <location>
        <begin position="20"/>
        <end position="302"/>
    </location>
</feature>
<evidence type="ECO:0000313" key="3">
    <source>
        <dbReference type="EMBL" id="RXF71008.1"/>
    </source>
</evidence>
<dbReference type="InterPro" id="IPR045175">
    <property type="entry name" value="M28_fam"/>
</dbReference>
<keyword evidence="3" id="KW-0378">Hydrolase</keyword>
<feature type="signal peptide" evidence="1">
    <location>
        <begin position="1"/>
        <end position="19"/>
    </location>
</feature>
<comment type="caution">
    <text evidence="3">The sequence shown here is derived from an EMBL/GenBank/DDBJ whole genome shotgun (WGS) entry which is preliminary data.</text>
</comment>
<dbReference type="PANTHER" id="PTHR12147:SF26">
    <property type="entry name" value="PEPTIDASE M28 DOMAIN-CONTAINING PROTEIN"/>
    <property type="match status" value="1"/>
</dbReference>
<dbReference type="Proteomes" id="UP000290848">
    <property type="component" value="Unassembled WGS sequence"/>
</dbReference>
<dbReference type="PANTHER" id="PTHR12147">
    <property type="entry name" value="METALLOPEPTIDASE M28 FAMILY MEMBER"/>
    <property type="match status" value="1"/>
</dbReference>